<organism evidence="2 3">
    <name type="scientific">Prunus dulcis</name>
    <name type="common">Almond</name>
    <name type="synonym">Amygdalus dulcis</name>
    <dbReference type="NCBI Taxonomy" id="3755"/>
    <lineage>
        <taxon>Eukaryota</taxon>
        <taxon>Viridiplantae</taxon>
        <taxon>Streptophyta</taxon>
        <taxon>Embryophyta</taxon>
        <taxon>Tracheophyta</taxon>
        <taxon>Spermatophyta</taxon>
        <taxon>Magnoliopsida</taxon>
        <taxon>eudicotyledons</taxon>
        <taxon>Gunneridae</taxon>
        <taxon>Pentapetalae</taxon>
        <taxon>rosids</taxon>
        <taxon>fabids</taxon>
        <taxon>Rosales</taxon>
        <taxon>Rosaceae</taxon>
        <taxon>Amygdaloideae</taxon>
        <taxon>Amygdaleae</taxon>
        <taxon>Prunus</taxon>
    </lineage>
</organism>
<reference evidence="2" key="1">
    <citation type="submission" date="2019-07" db="EMBL/GenBank/DDBJ databases">
        <authorList>
            <person name="Alioto T."/>
            <person name="Alioto T."/>
            <person name="Gomez Garrido J."/>
        </authorList>
    </citation>
    <scope>NUCLEOTIDE SEQUENCE</scope>
</reference>
<protein>
    <submittedName>
        <fullName evidence="2">PREDICTED: LOC109948400 isoform</fullName>
    </submittedName>
</protein>
<accession>A0A5E4F7Y4</accession>
<evidence type="ECO:0000313" key="3">
    <source>
        <dbReference type="Proteomes" id="UP000327085"/>
    </source>
</evidence>
<sequence>MSSEITTPKDAVHIQVDIQWEAFFVIKVGFVWFSTVGASDISGITIHARILIQKLGSNWVFGFILMADHHMLSTYLFEMPHSCWVCNDDNAILDFDLGYHMGIQDKCGGAFLKSYFIGCDARFVHGHTCAKKQFLLLVVEGDDFGSEWVNFELQHIEVTACVFFGTPGYEGSSS</sequence>
<evidence type="ECO:0000313" key="4">
    <source>
        <dbReference type="Proteomes" id="UP001054821"/>
    </source>
</evidence>
<reference evidence="3" key="2">
    <citation type="journal article" date="2020" name="Plant J.">
        <title>Transposons played a major role in the diversification between the closely related almond and peach genomes: results from the almond genome sequence.</title>
        <authorList>
            <person name="Alioto T."/>
            <person name="Alexiou K.G."/>
            <person name="Bardil A."/>
            <person name="Barteri F."/>
            <person name="Castanera R."/>
            <person name="Cruz F."/>
            <person name="Dhingra A."/>
            <person name="Duval H."/>
            <person name="Fernandez I Marti A."/>
            <person name="Frias L."/>
            <person name="Galan B."/>
            <person name="Garcia J.L."/>
            <person name="Howad W."/>
            <person name="Gomez-Garrido J."/>
            <person name="Gut M."/>
            <person name="Julca I."/>
            <person name="Morata J."/>
            <person name="Puigdomenech P."/>
            <person name="Ribeca P."/>
            <person name="Rubio Cabetas M.J."/>
            <person name="Vlasova A."/>
            <person name="Wirthensohn M."/>
            <person name="Garcia-Mas J."/>
            <person name="Gabaldon T."/>
            <person name="Casacuberta J.M."/>
            <person name="Arus P."/>
        </authorList>
    </citation>
    <scope>NUCLEOTIDE SEQUENCE [LARGE SCALE GENOMIC DNA]</scope>
    <source>
        <strain evidence="3">cv. Texas</strain>
    </source>
</reference>
<proteinExistence type="predicted"/>
<dbReference type="Proteomes" id="UP000327085">
    <property type="component" value="Chromosome 1"/>
</dbReference>
<keyword evidence="4" id="KW-1185">Reference proteome</keyword>
<dbReference type="AlphaFoldDB" id="A0A5E4F7Y4"/>
<reference evidence="1 4" key="3">
    <citation type="journal article" date="2022" name="G3 (Bethesda)">
        <title>Whole-genome sequence and methylome profiling of the almond [Prunus dulcis (Mill.) D.A. Webb] cultivar 'Nonpareil'.</title>
        <authorList>
            <person name="D'Amico-Willman K.M."/>
            <person name="Ouma W.Z."/>
            <person name="Meulia T."/>
            <person name="Sideli G.M."/>
            <person name="Gradziel T.M."/>
            <person name="Fresnedo-Ramirez J."/>
        </authorList>
    </citation>
    <scope>NUCLEOTIDE SEQUENCE [LARGE SCALE GENOMIC DNA]</scope>
    <source>
        <strain evidence="1">Clone GOH B32 T37-40</strain>
    </source>
</reference>
<evidence type="ECO:0000313" key="1">
    <source>
        <dbReference type="EMBL" id="KAI5350498.1"/>
    </source>
</evidence>
<evidence type="ECO:0000313" key="2">
    <source>
        <dbReference type="EMBL" id="VVA24105.1"/>
    </source>
</evidence>
<dbReference type="InParanoid" id="A0A5E4F7Y4"/>
<gene>
    <name evidence="2" type="ORF">ALMOND_2B020860</name>
    <name evidence="1" type="ORF">L3X38_003389</name>
</gene>
<dbReference type="EMBL" id="CABIKO010000078">
    <property type="protein sequence ID" value="VVA24105.1"/>
    <property type="molecule type" value="Genomic_DNA"/>
</dbReference>
<dbReference type="Gramene" id="VVA24105">
    <property type="protein sequence ID" value="VVA24105"/>
    <property type="gene ID" value="Prudul26B020860"/>
</dbReference>
<dbReference type="EMBL" id="JAJFAZ020000001">
    <property type="protein sequence ID" value="KAI5350498.1"/>
    <property type="molecule type" value="Genomic_DNA"/>
</dbReference>
<name>A0A5E4F7Y4_PRUDU</name>
<dbReference type="Proteomes" id="UP001054821">
    <property type="component" value="Chromosome 1"/>
</dbReference>